<reference evidence="1" key="1">
    <citation type="submission" date="2014-11" db="EMBL/GenBank/DDBJ databases">
        <authorList>
            <person name="Amaro Gonzalez C."/>
        </authorList>
    </citation>
    <scope>NUCLEOTIDE SEQUENCE</scope>
</reference>
<evidence type="ECO:0000313" key="1">
    <source>
        <dbReference type="EMBL" id="JAH41491.1"/>
    </source>
</evidence>
<accession>A0A0E9SJL0</accession>
<sequence>MERQQSYFNSTAERLALPSPLARRKIVIQKELKIISWQEPCAARSPEAFILFPHYYKL</sequence>
<proteinExistence type="predicted"/>
<dbReference type="EMBL" id="GBXM01067086">
    <property type="protein sequence ID" value="JAH41491.1"/>
    <property type="molecule type" value="Transcribed_RNA"/>
</dbReference>
<protein>
    <submittedName>
        <fullName evidence="1">Uncharacterized protein</fullName>
    </submittedName>
</protein>
<reference evidence="1" key="2">
    <citation type="journal article" date="2015" name="Fish Shellfish Immunol.">
        <title>Early steps in the European eel (Anguilla anguilla)-Vibrio vulnificus interaction in the gills: Role of the RtxA13 toxin.</title>
        <authorList>
            <person name="Callol A."/>
            <person name="Pajuelo D."/>
            <person name="Ebbesson L."/>
            <person name="Teles M."/>
            <person name="MacKenzie S."/>
            <person name="Amaro C."/>
        </authorList>
    </citation>
    <scope>NUCLEOTIDE SEQUENCE</scope>
</reference>
<dbReference type="AlphaFoldDB" id="A0A0E9SJL0"/>
<name>A0A0E9SJL0_ANGAN</name>
<organism evidence="1">
    <name type="scientific">Anguilla anguilla</name>
    <name type="common">European freshwater eel</name>
    <name type="synonym">Muraena anguilla</name>
    <dbReference type="NCBI Taxonomy" id="7936"/>
    <lineage>
        <taxon>Eukaryota</taxon>
        <taxon>Metazoa</taxon>
        <taxon>Chordata</taxon>
        <taxon>Craniata</taxon>
        <taxon>Vertebrata</taxon>
        <taxon>Euteleostomi</taxon>
        <taxon>Actinopterygii</taxon>
        <taxon>Neopterygii</taxon>
        <taxon>Teleostei</taxon>
        <taxon>Anguilliformes</taxon>
        <taxon>Anguillidae</taxon>
        <taxon>Anguilla</taxon>
    </lineage>
</organism>